<comment type="caution">
    <text evidence="2">The sequence shown here is derived from an EMBL/GenBank/DDBJ whole genome shotgun (WGS) entry which is preliminary data.</text>
</comment>
<accession>A0ABW6HS47</accession>
<sequence>MTMKIETIIKEKQGTIVDVRSHEEFMGGHIVDSINIPLNEIPKRVEELQNLKAPLVLCCASGNRSGQAQLFLNEHGIECYNGGSWLDVNYIQSKNS</sequence>
<proteinExistence type="predicted"/>
<dbReference type="Pfam" id="PF00581">
    <property type="entry name" value="Rhodanese"/>
    <property type="match status" value="1"/>
</dbReference>
<gene>
    <name evidence="2" type="ORF">ACFX5D_15260</name>
</gene>
<dbReference type="InterPro" id="IPR001763">
    <property type="entry name" value="Rhodanese-like_dom"/>
</dbReference>
<dbReference type="PANTHER" id="PTHR43031:SF18">
    <property type="entry name" value="RHODANESE-RELATED SULFURTRANSFERASES"/>
    <property type="match status" value="1"/>
</dbReference>
<protein>
    <submittedName>
        <fullName evidence="2">Rhodanese-like domain-containing protein</fullName>
    </submittedName>
</protein>
<keyword evidence="3" id="KW-1185">Reference proteome</keyword>
<dbReference type="SUPFAM" id="SSF52821">
    <property type="entry name" value="Rhodanese/Cell cycle control phosphatase"/>
    <property type="match status" value="1"/>
</dbReference>
<reference evidence="2 3" key="1">
    <citation type="submission" date="2024-06" db="EMBL/GenBank/DDBJ databases">
        <title>Flavobacterium spp. isolated from glacier.</title>
        <authorList>
            <person name="Han D."/>
        </authorList>
    </citation>
    <scope>NUCLEOTIDE SEQUENCE [LARGE SCALE GENOMIC DNA]</scope>
    <source>
        <strain evidence="2 3">LB3P45</strain>
    </source>
</reference>
<dbReference type="InterPro" id="IPR036873">
    <property type="entry name" value="Rhodanese-like_dom_sf"/>
</dbReference>
<evidence type="ECO:0000259" key="1">
    <source>
        <dbReference type="PROSITE" id="PS50206"/>
    </source>
</evidence>
<dbReference type="EMBL" id="JBHZQA010000014">
    <property type="protein sequence ID" value="MFE3849322.1"/>
    <property type="molecule type" value="Genomic_DNA"/>
</dbReference>
<dbReference type="Gene3D" id="3.40.250.10">
    <property type="entry name" value="Rhodanese-like domain"/>
    <property type="match status" value="1"/>
</dbReference>
<dbReference type="SMART" id="SM00450">
    <property type="entry name" value="RHOD"/>
    <property type="match status" value="1"/>
</dbReference>
<dbReference type="CDD" id="cd00158">
    <property type="entry name" value="RHOD"/>
    <property type="match status" value="1"/>
</dbReference>
<name>A0ABW6HS47_9FLAO</name>
<feature type="domain" description="Rhodanese" evidence="1">
    <location>
        <begin position="10"/>
        <end position="94"/>
    </location>
</feature>
<dbReference type="InterPro" id="IPR050229">
    <property type="entry name" value="GlpE_sulfurtransferase"/>
</dbReference>
<organism evidence="2 3">
    <name type="scientific">Flavobacterium fructosi</name>
    <dbReference type="NCBI Taxonomy" id="3230416"/>
    <lineage>
        <taxon>Bacteria</taxon>
        <taxon>Pseudomonadati</taxon>
        <taxon>Bacteroidota</taxon>
        <taxon>Flavobacteriia</taxon>
        <taxon>Flavobacteriales</taxon>
        <taxon>Flavobacteriaceae</taxon>
        <taxon>Flavobacterium</taxon>
    </lineage>
</organism>
<evidence type="ECO:0000313" key="3">
    <source>
        <dbReference type="Proteomes" id="UP001600039"/>
    </source>
</evidence>
<dbReference type="PANTHER" id="PTHR43031">
    <property type="entry name" value="FAD-DEPENDENT OXIDOREDUCTASE"/>
    <property type="match status" value="1"/>
</dbReference>
<evidence type="ECO:0000313" key="2">
    <source>
        <dbReference type="EMBL" id="MFE3849322.1"/>
    </source>
</evidence>
<dbReference type="PROSITE" id="PS50206">
    <property type="entry name" value="RHODANESE_3"/>
    <property type="match status" value="1"/>
</dbReference>
<dbReference type="Proteomes" id="UP001600039">
    <property type="component" value="Unassembled WGS sequence"/>
</dbReference>